<feature type="region of interest" description="Disordered" evidence="1">
    <location>
        <begin position="126"/>
        <end position="186"/>
    </location>
</feature>
<dbReference type="RefSeq" id="XP_028462458.1">
    <property type="nucleotide sequence ID" value="XM_028615716.1"/>
</dbReference>
<sequence length="260" mass="30039">MKKMNGIMMNTKMGYIYEAVRSDAAPFLPYRKQRSLENYEQHRRHVPNNLIELDEWLDEWQRLVFKCHQVEVGEVREACVWVKDFFDCLRPIAGVWADITEERVDVNTVTPALLVAKAKIYIQNRRSAQQPRGRLPGPNLGEGIEEEPVAGGRRRGRKRGGRSSRKAKKDANPDGRQPANCTQSKRRLSYDRTEKCRVCCRPRHDIEDCWYLFPKQAVPGWAPRGPMGRLIKRILRSDTALKADVEEIRARKKQRGGGLS</sequence>
<dbReference type="EMBL" id="ML119066">
    <property type="protein sequence ID" value="ROT34652.1"/>
    <property type="molecule type" value="Genomic_DNA"/>
</dbReference>
<keyword evidence="3" id="KW-1185">Reference proteome</keyword>
<organism evidence="2 3">
    <name type="scientific">Sodiomyces alkalinus (strain CBS 110278 / VKM F-3762 / F11)</name>
    <name type="common">Alkaliphilic filamentous fungus</name>
    <dbReference type="NCBI Taxonomy" id="1314773"/>
    <lineage>
        <taxon>Eukaryota</taxon>
        <taxon>Fungi</taxon>
        <taxon>Dikarya</taxon>
        <taxon>Ascomycota</taxon>
        <taxon>Pezizomycotina</taxon>
        <taxon>Sordariomycetes</taxon>
        <taxon>Hypocreomycetidae</taxon>
        <taxon>Glomerellales</taxon>
        <taxon>Plectosphaerellaceae</taxon>
        <taxon>Sodiomyces</taxon>
    </lineage>
</organism>
<dbReference type="Proteomes" id="UP000272025">
    <property type="component" value="Unassembled WGS sequence"/>
</dbReference>
<reference evidence="2 3" key="1">
    <citation type="journal article" date="2018" name="Mol. Ecol.">
        <title>The obligate alkalophilic soda-lake fungus Sodiomyces alkalinus has shifted to a protein diet.</title>
        <authorList>
            <person name="Grum-Grzhimaylo A.A."/>
            <person name="Falkoski D.L."/>
            <person name="van den Heuvel J."/>
            <person name="Valero-Jimenez C.A."/>
            <person name="Min B."/>
            <person name="Choi I.G."/>
            <person name="Lipzen A."/>
            <person name="Daum C.G."/>
            <person name="Aanen D.K."/>
            <person name="Tsang A."/>
            <person name="Henrissat B."/>
            <person name="Bilanenko E.N."/>
            <person name="de Vries R.P."/>
            <person name="van Kan J.A.L."/>
            <person name="Grigoriev I.V."/>
            <person name="Debets A.J.M."/>
        </authorList>
    </citation>
    <scope>NUCLEOTIDE SEQUENCE [LARGE SCALE GENOMIC DNA]</scope>
    <source>
        <strain evidence="2 3">F11</strain>
    </source>
</reference>
<name>A0A3N2PJE8_SODAK</name>
<evidence type="ECO:0000256" key="1">
    <source>
        <dbReference type="SAM" id="MobiDB-lite"/>
    </source>
</evidence>
<proteinExistence type="predicted"/>
<accession>A0A3N2PJE8</accession>
<evidence type="ECO:0000313" key="2">
    <source>
        <dbReference type="EMBL" id="ROT34652.1"/>
    </source>
</evidence>
<dbReference type="AlphaFoldDB" id="A0A3N2PJE8"/>
<feature type="compositionally biased region" description="Basic residues" evidence="1">
    <location>
        <begin position="152"/>
        <end position="168"/>
    </location>
</feature>
<dbReference type="OrthoDB" id="5095651at2759"/>
<dbReference type="GeneID" id="39584193"/>
<protein>
    <submittedName>
        <fullName evidence="2">Uncharacterized protein</fullName>
    </submittedName>
</protein>
<evidence type="ECO:0000313" key="3">
    <source>
        <dbReference type="Proteomes" id="UP000272025"/>
    </source>
</evidence>
<gene>
    <name evidence="2" type="ORF">SODALDRAFT_82110</name>
</gene>